<evidence type="ECO:0000259" key="3">
    <source>
        <dbReference type="PROSITE" id="PS50977"/>
    </source>
</evidence>
<dbReference type="GO" id="GO:0000976">
    <property type="term" value="F:transcription cis-regulatory region binding"/>
    <property type="evidence" value="ECO:0007669"/>
    <property type="project" value="TreeGrafter"/>
</dbReference>
<protein>
    <submittedName>
        <fullName evidence="4">Transcriptional regulator, TetR family</fullName>
    </submittedName>
</protein>
<dbReference type="PROSITE" id="PS01081">
    <property type="entry name" value="HTH_TETR_1"/>
    <property type="match status" value="1"/>
</dbReference>
<sequence>MEAYQKIPDDKREKIFEVTVREFADKGYERASTNQIVQEANISKGLLFHYFGNKKGLFLSTFHYCVTRVTAASVPPKEDLSADIFERLLQIGRMKWRLLQNHPLEYRFLLTAYAPVPEEVAIEIRQWQEKTWKVYQQLLWEGIDFSRFRQDMPRERVKELLVFCLEAVTDKWRQRLLAEPDLGMSMIENMLAEIEDLFEIWKHGIYQAPNEA</sequence>
<dbReference type="AlphaFoldDB" id="A0AA46AGP9"/>
<dbReference type="PRINTS" id="PR00455">
    <property type="entry name" value="HTHTETR"/>
</dbReference>
<dbReference type="Gene3D" id="1.10.10.60">
    <property type="entry name" value="Homeodomain-like"/>
    <property type="match status" value="1"/>
</dbReference>
<dbReference type="Gene3D" id="1.10.357.10">
    <property type="entry name" value="Tetracycline Repressor, domain 2"/>
    <property type="match status" value="1"/>
</dbReference>
<dbReference type="Proteomes" id="UP001157946">
    <property type="component" value="Unassembled WGS sequence"/>
</dbReference>
<dbReference type="SUPFAM" id="SSF46689">
    <property type="entry name" value="Homeodomain-like"/>
    <property type="match status" value="1"/>
</dbReference>
<evidence type="ECO:0000256" key="2">
    <source>
        <dbReference type="PROSITE-ProRule" id="PRU00335"/>
    </source>
</evidence>
<evidence type="ECO:0000313" key="4">
    <source>
        <dbReference type="EMBL" id="SMP29643.1"/>
    </source>
</evidence>
<dbReference type="RefSeq" id="WP_054095380.1">
    <property type="nucleotide sequence ID" value="NZ_FXTU01000006.1"/>
</dbReference>
<reference evidence="4" key="1">
    <citation type="submission" date="2017-05" db="EMBL/GenBank/DDBJ databases">
        <authorList>
            <person name="Varghese N."/>
            <person name="Submissions S."/>
        </authorList>
    </citation>
    <scope>NUCLEOTIDE SEQUENCE</scope>
    <source>
        <strain evidence="4">DSM 45262</strain>
    </source>
</reference>
<name>A0AA46AGP9_9BACL</name>
<dbReference type="PANTHER" id="PTHR30055:SF226">
    <property type="entry name" value="HTH-TYPE TRANSCRIPTIONAL REGULATOR PKSA"/>
    <property type="match status" value="1"/>
</dbReference>
<keyword evidence="1 2" id="KW-0238">DNA-binding</keyword>
<comment type="caution">
    <text evidence="4">The sequence shown here is derived from an EMBL/GenBank/DDBJ whole genome shotgun (WGS) entry which is preliminary data.</text>
</comment>
<dbReference type="GO" id="GO:0003700">
    <property type="term" value="F:DNA-binding transcription factor activity"/>
    <property type="evidence" value="ECO:0007669"/>
    <property type="project" value="TreeGrafter"/>
</dbReference>
<proteinExistence type="predicted"/>
<dbReference type="InterPro" id="IPR001647">
    <property type="entry name" value="HTH_TetR"/>
</dbReference>
<feature type="DNA-binding region" description="H-T-H motif" evidence="2">
    <location>
        <begin position="32"/>
        <end position="51"/>
    </location>
</feature>
<dbReference type="Pfam" id="PF00440">
    <property type="entry name" value="TetR_N"/>
    <property type="match status" value="1"/>
</dbReference>
<dbReference type="SUPFAM" id="SSF48498">
    <property type="entry name" value="Tetracyclin repressor-like, C-terminal domain"/>
    <property type="match status" value="1"/>
</dbReference>
<dbReference type="EMBL" id="FXTU01000006">
    <property type="protein sequence ID" value="SMP29643.1"/>
    <property type="molecule type" value="Genomic_DNA"/>
</dbReference>
<dbReference type="PANTHER" id="PTHR30055">
    <property type="entry name" value="HTH-TYPE TRANSCRIPTIONAL REGULATOR RUTR"/>
    <property type="match status" value="1"/>
</dbReference>
<evidence type="ECO:0000313" key="5">
    <source>
        <dbReference type="Proteomes" id="UP001157946"/>
    </source>
</evidence>
<accession>A0AA46AGP9</accession>
<organism evidence="4 5">
    <name type="scientific">Laceyella tengchongensis</name>
    <dbReference type="NCBI Taxonomy" id="574699"/>
    <lineage>
        <taxon>Bacteria</taxon>
        <taxon>Bacillati</taxon>
        <taxon>Bacillota</taxon>
        <taxon>Bacilli</taxon>
        <taxon>Bacillales</taxon>
        <taxon>Thermoactinomycetaceae</taxon>
        <taxon>Laceyella</taxon>
    </lineage>
</organism>
<evidence type="ECO:0000256" key="1">
    <source>
        <dbReference type="ARBA" id="ARBA00023125"/>
    </source>
</evidence>
<keyword evidence="5" id="KW-1185">Reference proteome</keyword>
<dbReference type="InterPro" id="IPR023772">
    <property type="entry name" value="DNA-bd_HTH_TetR-type_CS"/>
</dbReference>
<dbReference type="InterPro" id="IPR036271">
    <property type="entry name" value="Tet_transcr_reg_TetR-rel_C_sf"/>
</dbReference>
<gene>
    <name evidence="4" type="ORF">SAMN06265361_106197</name>
</gene>
<feature type="domain" description="HTH tetR-type" evidence="3">
    <location>
        <begin position="9"/>
        <end position="69"/>
    </location>
</feature>
<dbReference type="PROSITE" id="PS50977">
    <property type="entry name" value="HTH_TETR_2"/>
    <property type="match status" value="1"/>
</dbReference>
<dbReference type="InterPro" id="IPR009057">
    <property type="entry name" value="Homeodomain-like_sf"/>
</dbReference>
<dbReference type="InterPro" id="IPR050109">
    <property type="entry name" value="HTH-type_TetR-like_transc_reg"/>
</dbReference>